<dbReference type="InterPro" id="IPR006353">
    <property type="entry name" value="HAD-SF_hydro_IIA_CECR5"/>
</dbReference>
<evidence type="ECO:0008006" key="3">
    <source>
        <dbReference type="Google" id="ProtNLM"/>
    </source>
</evidence>
<dbReference type="Gene3D" id="3.40.50.1000">
    <property type="entry name" value="HAD superfamily/HAD-like"/>
    <property type="match status" value="2"/>
</dbReference>
<dbReference type="InterPro" id="IPR036412">
    <property type="entry name" value="HAD-like_sf"/>
</dbReference>
<dbReference type="KEGG" id="blac:94347866"/>
<reference evidence="1 2" key="1">
    <citation type="journal article" date="2021" name="Genome Biol.">
        <title>AFLAP: assembly-free linkage analysis pipeline using k-mers from genome sequencing data.</title>
        <authorList>
            <person name="Fletcher K."/>
            <person name="Zhang L."/>
            <person name="Gil J."/>
            <person name="Han R."/>
            <person name="Cavanaugh K."/>
            <person name="Michelmore R."/>
        </authorList>
    </citation>
    <scope>NUCLEOTIDE SEQUENCE [LARGE SCALE GENOMIC DNA]</scope>
    <source>
        <strain evidence="1 2">SF5</strain>
    </source>
</reference>
<dbReference type="InterPro" id="IPR023214">
    <property type="entry name" value="HAD_sf"/>
</dbReference>
<dbReference type="Pfam" id="PF13242">
    <property type="entry name" value="Hydrolase_like"/>
    <property type="match status" value="1"/>
</dbReference>
<dbReference type="InterPro" id="IPR006357">
    <property type="entry name" value="HAD-SF_hydro_IIA"/>
</dbReference>
<dbReference type="PANTHER" id="PTHR14269">
    <property type="entry name" value="CDP-DIACYLGLYCEROL--GLYCEROL-3-PHOSPHATE 3-PHOSPHATIDYLTRANSFERASE-RELATED"/>
    <property type="match status" value="1"/>
</dbReference>
<dbReference type="GO" id="GO:0046474">
    <property type="term" value="P:glycerophospholipid biosynthetic process"/>
    <property type="evidence" value="ECO:0007669"/>
    <property type="project" value="TreeGrafter"/>
</dbReference>
<dbReference type="InterPro" id="IPR050324">
    <property type="entry name" value="CDP-alcohol_PTase-I"/>
</dbReference>
<organism evidence="1 2">
    <name type="scientific">Bremia lactucae</name>
    <name type="common">Lettuce downy mildew</name>
    <dbReference type="NCBI Taxonomy" id="4779"/>
    <lineage>
        <taxon>Eukaryota</taxon>
        <taxon>Sar</taxon>
        <taxon>Stramenopiles</taxon>
        <taxon>Oomycota</taxon>
        <taxon>Peronosporomycetes</taxon>
        <taxon>Peronosporales</taxon>
        <taxon>Peronosporaceae</taxon>
        <taxon>Bremia</taxon>
    </lineage>
</organism>
<dbReference type="EMBL" id="SHOA02000015">
    <property type="protein sequence ID" value="TDH68192.1"/>
    <property type="molecule type" value="Genomic_DNA"/>
</dbReference>
<protein>
    <recommendedName>
        <fullName evidence="3">TIGR01456 family HAD hydrolase</fullName>
    </recommendedName>
</protein>
<dbReference type="Proteomes" id="UP000294530">
    <property type="component" value="Unassembled WGS sequence"/>
</dbReference>
<gene>
    <name evidence="1" type="ORF">CCR75_004105</name>
</gene>
<proteinExistence type="predicted"/>
<dbReference type="GeneID" id="94347866"/>
<dbReference type="NCBIfam" id="TIGR01460">
    <property type="entry name" value="HAD-SF-IIA"/>
    <property type="match status" value="1"/>
</dbReference>
<evidence type="ECO:0000313" key="2">
    <source>
        <dbReference type="Proteomes" id="UP000294530"/>
    </source>
</evidence>
<evidence type="ECO:0000313" key="1">
    <source>
        <dbReference type="EMBL" id="TDH68192.1"/>
    </source>
</evidence>
<dbReference type="AlphaFoldDB" id="A0A976IDS9"/>
<dbReference type="NCBIfam" id="TIGR01456">
    <property type="entry name" value="CECR5"/>
    <property type="match status" value="1"/>
</dbReference>
<dbReference type="SUPFAM" id="SSF56784">
    <property type="entry name" value="HAD-like"/>
    <property type="match status" value="1"/>
</dbReference>
<dbReference type="PANTHER" id="PTHR14269:SF4">
    <property type="entry name" value="CAT EYE SYNDROME CRITICAL REGION PROTEIN 5"/>
    <property type="match status" value="1"/>
</dbReference>
<dbReference type="OrthoDB" id="10251048at2759"/>
<dbReference type="Pfam" id="PF13344">
    <property type="entry name" value="Hydrolase_6"/>
    <property type="match status" value="1"/>
</dbReference>
<comment type="caution">
    <text evidence="1">The sequence shown here is derived from an EMBL/GenBank/DDBJ whole genome shotgun (WGS) entry which is preliminary data.</text>
</comment>
<keyword evidence="2" id="KW-1185">Reference proteome</keyword>
<dbReference type="GO" id="GO:0005739">
    <property type="term" value="C:mitochondrion"/>
    <property type="evidence" value="ECO:0007669"/>
    <property type="project" value="TreeGrafter"/>
</dbReference>
<accession>A0A976IDS9</accession>
<dbReference type="RefSeq" id="XP_067817691.1">
    <property type="nucleotide sequence ID" value="XM_067962195.1"/>
</dbReference>
<name>A0A976IDS9_BRELC</name>
<sequence>MHLMNLLREARSIGASRRRFASTFGVAFDVDGVLLRGKTPIPGAREVLLELQATNTPFAIMTNGGGYPEAIKARQIEHILGGNVSIPTDRLCMSHTPMRELARKHGNELVLAVGKDGTELHQVLANYGFKHVVTVDQLHRHFPSMYPDVSVHEPLEHNGRFNLQPFGAILVLIDPIYWGRELQVIMDVLCSPNGLFGLRTASTTSQRSDRQCIPLYSACSDFQYVGEFHLPRYGAGAFHAVLEDLYTRTTGYQLTKTLYGKPQRSSYTYTESLLDAQHPNVTRIYMVGDNPQTDIWGANEAGGRWKSILTLTGMHPGPANHNEHVAYQVVDDVAQALVFMKNDFAKMQANETR</sequence>